<reference evidence="1" key="1">
    <citation type="journal article" date="2014" name="Front. Microbiol.">
        <title>High frequency of phylogenetically diverse reductive dehalogenase-homologous genes in deep subseafloor sedimentary metagenomes.</title>
        <authorList>
            <person name="Kawai M."/>
            <person name="Futagami T."/>
            <person name="Toyoda A."/>
            <person name="Takaki Y."/>
            <person name="Nishi S."/>
            <person name="Hori S."/>
            <person name="Arai W."/>
            <person name="Tsubouchi T."/>
            <person name="Morono Y."/>
            <person name="Uchiyama I."/>
            <person name="Ito T."/>
            <person name="Fujiyama A."/>
            <person name="Inagaki F."/>
            <person name="Takami H."/>
        </authorList>
    </citation>
    <scope>NUCLEOTIDE SEQUENCE</scope>
    <source>
        <strain evidence="1">Expedition CK06-06</strain>
    </source>
</reference>
<protein>
    <submittedName>
        <fullName evidence="1">Uncharacterized protein</fullName>
    </submittedName>
</protein>
<evidence type="ECO:0000313" key="1">
    <source>
        <dbReference type="EMBL" id="GAF93282.1"/>
    </source>
</evidence>
<dbReference type="AlphaFoldDB" id="X0TYS1"/>
<proteinExistence type="predicted"/>
<name>X0TYS1_9ZZZZ</name>
<sequence length="144" mass="16494">KYMFIKKANISGVTMGDLIPGPAWGSYFDNTWWEPAYDISWDGSKWVTQGGELWPITSGPNAGWQVDFRPSTIRYTYTPFGYTRMVWIVYQLTNVTAMFYSNDESPNEEVLDWSIDTDLEKIYLGGDSKAGWTSSNITNIEFLI</sequence>
<dbReference type="EMBL" id="BARS01019653">
    <property type="protein sequence ID" value="GAF93282.1"/>
    <property type="molecule type" value="Genomic_DNA"/>
</dbReference>
<organism evidence="1">
    <name type="scientific">marine sediment metagenome</name>
    <dbReference type="NCBI Taxonomy" id="412755"/>
    <lineage>
        <taxon>unclassified sequences</taxon>
        <taxon>metagenomes</taxon>
        <taxon>ecological metagenomes</taxon>
    </lineage>
</organism>
<accession>X0TYS1</accession>
<comment type="caution">
    <text evidence="1">The sequence shown here is derived from an EMBL/GenBank/DDBJ whole genome shotgun (WGS) entry which is preliminary data.</text>
</comment>
<feature type="non-terminal residue" evidence="1">
    <location>
        <position position="1"/>
    </location>
</feature>
<gene>
    <name evidence="1" type="ORF">S01H1_31811</name>
</gene>